<feature type="transmembrane region" description="Helical" evidence="1">
    <location>
        <begin position="297"/>
        <end position="320"/>
    </location>
</feature>
<sequence length="348" mass="37086">MRKSLQIGGAYIGLVVGAGFASGQEILQFFTSYGAWGIVGAVMATILFVLVGMRLAQLGSRLQTTSHKDVIYHICGKSVGQAVDLIITLCVLGVTVVMIAAAGAVFEQQFGLEKHIGSLIMIVFTILSVVLHPKMIITLVGSFTPAILIVVFILSGYSLFTMEGTVVEQLSLAAQQVSASSHWLLSAFLYASYNIASGASMLAVMGGSVKQEKVAVWGGAIGGIGLGILIILINVSMVAKMDVVAGSPMPMLLIAKIISPWFGLIMAFVLLGLIYNTAVGMLYAFCARLTNPSHARFNLYVGIFGIVAFFLSFADFATLVSTLYPVMGYLGFLLVGSIIFSWIWRRAV</sequence>
<name>A0ABV8X7B2_9LACT</name>
<evidence type="ECO:0000313" key="2">
    <source>
        <dbReference type="EMBL" id="MFC4410487.1"/>
    </source>
</evidence>
<feature type="transmembrane region" description="Helical" evidence="1">
    <location>
        <begin position="138"/>
        <end position="160"/>
    </location>
</feature>
<dbReference type="Proteomes" id="UP001595817">
    <property type="component" value="Unassembled WGS sequence"/>
</dbReference>
<dbReference type="InterPro" id="IPR038728">
    <property type="entry name" value="YkvI-like"/>
</dbReference>
<organism evidence="2 3">
    <name type="scientific">Chungangia koreensis</name>
    <dbReference type="NCBI Taxonomy" id="752657"/>
    <lineage>
        <taxon>Bacteria</taxon>
        <taxon>Bacillati</taxon>
        <taxon>Bacillota</taxon>
        <taxon>Bacilli</taxon>
        <taxon>Lactobacillales</taxon>
        <taxon>Chungangia</taxon>
    </lineage>
</organism>
<dbReference type="PANTHER" id="PTHR37814">
    <property type="entry name" value="CONSERVED MEMBRANE PROTEIN"/>
    <property type="match status" value="1"/>
</dbReference>
<feature type="transmembrane region" description="Helical" evidence="1">
    <location>
        <begin position="33"/>
        <end position="53"/>
    </location>
</feature>
<keyword evidence="1" id="KW-0472">Membrane</keyword>
<feature type="transmembrane region" description="Helical" evidence="1">
    <location>
        <begin position="112"/>
        <end position="131"/>
    </location>
</feature>
<gene>
    <name evidence="2" type="ORF">ACFOZY_08625</name>
</gene>
<reference evidence="3" key="1">
    <citation type="journal article" date="2019" name="Int. J. Syst. Evol. Microbiol.">
        <title>The Global Catalogue of Microorganisms (GCM) 10K type strain sequencing project: providing services to taxonomists for standard genome sequencing and annotation.</title>
        <authorList>
            <consortium name="The Broad Institute Genomics Platform"/>
            <consortium name="The Broad Institute Genome Sequencing Center for Infectious Disease"/>
            <person name="Wu L."/>
            <person name="Ma J."/>
        </authorList>
    </citation>
    <scope>NUCLEOTIDE SEQUENCE [LARGE SCALE GENOMIC DNA]</scope>
    <source>
        <strain evidence="3">CCUG 59778</strain>
    </source>
</reference>
<dbReference type="RefSeq" id="WP_378154377.1">
    <property type="nucleotide sequence ID" value="NZ_JBHSEC010000014.1"/>
</dbReference>
<feature type="transmembrane region" description="Helical" evidence="1">
    <location>
        <begin position="258"/>
        <end position="285"/>
    </location>
</feature>
<keyword evidence="1" id="KW-1133">Transmembrane helix</keyword>
<proteinExistence type="predicted"/>
<comment type="caution">
    <text evidence="2">The sequence shown here is derived from an EMBL/GenBank/DDBJ whole genome shotgun (WGS) entry which is preliminary data.</text>
</comment>
<feature type="transmembrane region" description="Helical" evidence="1">
    <location>
        <begin position="326"/>
        <end position="344"/>
    </location>
</feature>
<dbReference type="PANTHER" id="PTHR37814:SF1">
    <property type="entry name" value="MEMBRANE PROTEIN"/>
    <property type="match status" value="1"/>
</dbReference>
<protein>
    <recommendedName>
        <fullName evidence="4">Membrane protein YkvI</fullName>
    </recommendedName>
</protein>
<feature type="transmembrane region" description="Helical" evidence="1">
    <location>
        <begin position="85"/>
        <end position="106"/>
    </location>
</feature>
<feature type="transmembrane region" description="Helical" evidence="1">
    <location>
        <begin position="214"/>
        <end position="238"/>
    </location>
</feature>
<keyword evidence="3" id="KW-1185">Reference proteome</keyword>
<dbReference type="EMBL" id="JBHSEC010000014">
    <property type="protein sequence ID" value="MFC4410487.1"/>
    <property type="molecule type" value="Genomic_DNA"/>
</dbReference>
<accession>A0ABV8X7B2</accession>
<evidence type="ECO:0000256" key="1">
    <source>
        <dbReference type="SAM" id="Phobius"/>
    </source>
</evidence>
<evidence type="ECO:0008006" key="4">
    <source>
        <dbReference type="Google" id="ProtNLM"/>
    </source>
</evidence>
<evidence type="ECO:0000313" key="3">
    <source>
        <dbReference type="Proteomes" id="UP001595817"/>
    </source>
</evidence>
<keyword evidence="1" id="KW-0812">Transmembrane</keyword>
<feature type="transmembrane region" description="Helical" evidence="1">
    <location>
        <begin position="180"/>
        <end position="202"/>
    </location>
</feature>